<accession>A0A4Y8Q8A9</accession>
<feature type="transmembrane region" description="Helical" evidence="7">
    <location>
        <begin position="217"/>
        <end position="241"/>
    </location>
</feature>
<protein>
    <submittedName>
        <fullName evidence="9">MFS transporter</fullName>
    </submittedName>
</protein>
<feature type="transmembrane region" description="Helical" evidence="7">
    <location>
        <begin position="134"/>
        <end position="156"/>
    </location>
</feature>
<keyword evidence="6 7" id="KW-0472">Membrane</keyword>
<keyword evidence="10" id="KW-1185">Reference proteome</keyword>
<dbReference type="PROSITE" id="PS50850">
    <property type="entry name" value="MFS"/>
    <property type="match status" value="1"/>
</dbReference>
<proteinExistence type="predicted"/>
<comment type="caution">
    <text evidence="9">The sequence shown here is derived from an EMBL/GenBank/DDBJ whole genome shotgun (WGS) entry which is preliminary data.</text>
</comment>
<dbReference type="SUPFAM" id="SSF103473">
    <property type="entry name" value="MFS general substrate transporter"/>
    <property type="match status" value="1"/>
</dbReference>
<dbReference type="Pfam" id="PF07690">
    <property type="entry name" value="MFS_1"/>
    <property type="match status" value="1"/>
</dbReference>
<feature type="transmembrane region" description="Helical" evidence="7">
    <location>
        <begin position="162"/>
        <end position="183"/>
    </location>
</feature>
<dbReference type="Gene3D" id="1.20.1250.20">
    <property type="entry name" value="MFS general substrate transporter like domains"/>
    <property type="match status" value="1"/>
</dbReference>
<feature type="transmembrane region" description="Helical" evidence="7">
    <location>
        <begin position="39"/>
        <end position="61"/>
    </location>
</feature>
<feature type="transmembrane region" description="Helical" evidence="7">
    <location>
        <begin position="339"/>
        <end position="361"/>
    </location>
</feature>
<dbReference type="GO" id="GO:0005886">
    <property type="term" value="C:plasma membrane"/>
    <property type="evidence" value="ECO:0007669"/>
    <property type="project" value="UniProtKB-SubCell"/>
</dbReference>
<evidence type="ECO:0000313" key="10">
    <source>
        <dbReference type="Proteomes" id="UP000298246"/>
    </source>
</evidence>
<evidence type="ECO:0000256" key="3">
    <source>
        <dbReference type="ARBA" id="ARBA00022475"/>
    </source>
</evidence>
<dbReference type="PANTHER" id="PTHR43266">
    <property type="entry name" value="MACROLIDE-EFFLUX PROTEIN"/>
    <property type="match status" value="1"/>
</dbReference>
<keyword evidence="4 7" id="KW-0812">Transmembrane</keyword>
<evidence type="ECO:0000313" key="9">
    <source>
        <dbReference type="EMBL" id="TFE90217.1"/>
    </source>
</evidence>
<dbReference type="OrthoDB" id="2942684at2"/>
<evidence type="ECO:0000256" key="1">
    <source>
        <dbReference type="ARBA" id="ARBA00004651"/>
    </source>
</evidence>
<dbReference type="CDD" id="cd06173">
    <property type="entry name" value="MFS_MefA_like"/>
    <property type="match status" value="1"/>
</dbReference>
<dbReference type="InterPro" id="IPR011701">
    <property type="entry name" value="MFS"/>
</dbReference>
<evidence type="ECO:0000256" key="7">
    <source>
        <dbReference type="SAM" id="Phobius"/>
    </source>
</evidence>
<keyword evidence="5 7" id="KW-1133">Transmembrane helix</keyword>
<evidence type="ECO:0000256" key="6">
    <source>
        <dbReference type="ARBA" id="ARBA00023136"/>
    </source>
</evidence>
<organism evidence="9 10">
    <name type="scientific">Paenibacillus athensensis</name>
    <dbReference type="NCBI Taxonomy" id="1967502"/>
    <lineage>
        <taxon>Bacteria</taxon>
        <taxon>Bacillati</taxon>
        <taxon>Bacillota</taxon>
        <taxon>Bacilli</taxon>
        <taxon>Bacillales</taxon>
        <taxon>Paenibacillaceae</taxon>
        <taxon>Paenibacillus</taxon>
    </lineage>
</organism>
<gene>
    <name evidence="9" type="ORF">B5M42_05995</name>
</gene>
<reference evidence="9 10" key="1">
    <citation type="submission" date="2017-03" db="EMBL/GenBank/DDBJ databases">
        <title>Isolation of Levoglucosan Utilizing Bacteria.</title>
        <authorList>
            <person name="Arya A.S."/>
        </authorList>
    </citation>
    <scope>NUCLEOTIDE SEQUENCE [LARGE SCALE GENOMIC DNA]</scope>
    <source>
        <strain evidence="9 10">MEC069</strain>
    </source>
</reference>
<keyword evidence="2" id="KW-0813">Transport</keyword>
<dbReference type="Proteomes" id="UP000298246">
    <property type="component" value="Unassembled WGS sequence"/>
</dbReference>
<feature type="transmembrane region" description="Helical" evidence="7">
    <location>
        <begin position="367"/>
        <end position="389"/>
    </location>
</feature>
<evidence type="ECO:0000256" key="5">
    <source>
        <dbReference type="ARBA" id="ARBA00022989"/>
    </source>
</evidence>
<name>A0A4Y8Q8A9_9BACL</name>
<dbReference type="EMBL" id="MYFO01000005">
    <property type="protein sequence ID" value="TFE90217.1"/>
    <property type="molecule type" value="Genomic_DNA"/>
</dbReference>
<keyword evidence="3" id="KW-1003">Cell membrane</keyword>
<dbReference type="InterPro" id="IPR020846">
    <property type="entry name" value="MFS_dom"/>
</dbReference>
<feature type="transmembrane region" description="Helical" evidence="7">
    <location>
        <begin position="280"/>
        <end position="300"/>
    </location>
</feature>
<evidence type="ECO:0000256" key="2">
    <source>
        <dbReference type="ARBA" id="ARBA00022448"/>
    </source>
</evidence>
<evidence type="ECO:0000259" key="8">
    <source>
        <dbReference type="PROSITE" id="PS50850"/>
    </source>
</evidence>
<feature type="transmembrane region" description="Helical" evidence="7">
    <location>
        <begin position="73"/>
        <end position="91"/>
    </location>
</feature>
<feature type="transmembrane region" description="Helical" evidence="7">
    <location>
        <begin position="306"/>
        <end position="327"/>
    </location>
</feature>
<feature type="transmembrane region" description="Helical" evidence="7">
    <location>
        <begin position="253"/>
        <end position="273"/>
    </location>
</feature>
<dbReference type="PANTHER" id="PTHR43266:SF8">
    <property type="entry name" value="MACROLIDE-EFFLUX PROTEIN"/>
    <property type="match status" value="1"/>
</dbReference>
<dbReference type="InterPro" id="IPR036259">
    <property type="entry name" value="MFS_trans_sf"/>
</dbReference>
<comment type="subcellular location">
    <subcellularLocation>
        <location evidence="1">Cell membrane</location>
        <topology evidence="1">Multi-pass membrane protein</topology>
    </subcellularLocation>
</comment>
<dbReference type="GO" id="GO:0022857">
    <property type="term" value="F:transmembrane transporter activity"/>
    <property type="evidence" value="ECO:0007669"/>
    <property type="project" value="InterPro"/>
</dbReference>
<dbReference type="RefSeq" id="WP_134750748.1">
    <property type="nucleotide sequence ID" value="NZ_MYFO02000001.1"/>
</dbReference>
<evidence type="ECO:0000256" key="4">
    <source>
        <dbReference type="ARBA" id="ARBA00022692"/>
    </source>
</evidence>
<feature type="domain" description="Major facilitator superfamily (MFS) profile" evidence="8">
    <location>
        <begin position="1"/>
        <end position="393"/>
    </location>
</feature>
<sequence>MFANRYVRTIVGSRIFLQLGVWIRNFAVLLYVTDVTHNRPLYVSLISVVEYAPIFLFALIGGTLADRWRPKRAMVWSDGLSALSVLVVLLALIGGHWYALLLGTLVSASLSQLSQPSALKLYKRHVALEQLPRVMALSQTLMAIFTILGPVIGTLVFTRYGIQVSLTLTFVCFAVSALVLSRLPRDAEEERRQERASFTAEMQAGIRYLMGSGPLRALSGVLAATGFAAGLVQPLLLLLVIERFGQDKTLLQWLLMANGAAMLVGGAVVMTVAKRVRPQTLLAVGLAVSAACTVVVGFSMSLALSVAMQMISGLFYPCVQGGIQTLIVSNTEASFMGRVGGAITPIFMGMMVVGMALSGVLKSVLSLAAVYTLSGSLLVVGVVLLAPLFKRKRKAATI</sequence>
<dbReference type="AlphaFoldDB" id="A0A4Y8Q8A9"/>